<proteinExistence type="predicted"/>
<comment type="caution">
    <text evidence="1">The sequence shown here is derived from an EMBL/GenBank/DDBJ whole genome shotgun (WGS) entry which is preliminary data.</text>
</comment>
<keyword evidence="2" id="KW-1185">Reference proteome</keyword>
<evidence type="ECO:0000313" key="2">
    <source>
        <dbReference type="Proteomes" id="UP000827976"/>
    </source>
</evidence>
<dbReference type="Proteomes" id="UP000827976">
    <property type="component" value="Chromosome 8"/>
</dbReference>
<evidence type="ECO:0000313" key="1">
    <source>
        <dbReference type="EMBL" id="KAH7675505.1"/>
    </source>
</evidence>
<reference evidence="2" key="1">
    <citation type="journal article" date="2022" name="Nat. Commun.">
        <title>Chromosome evolution and the genetic basis of agronomically important traits in greater yam.</title>
        <authorList>
            <person name="Bredeson J.V."/>
            <person name="Lyons J.B."/>
            <person name="Oniyinde I.O."/>
            <person name="Okereke N.R."/>
            <person name="Kolade O."/>
            <person name="Nnabue I."/>
            <person name="Nwadili C.O."/>
            <person name="Hribova E."/>
            <person name="Parker M."/>
            <person name="Nwogha J."/>
            <person name="Shu S."/>
            <person name="Carlson J."/>
            <person name="Kariba R."/>
            <person name="Muthemba S."/>
            <person name="Knop K."/>
            <person name="Barton G.J."/>
            <person name="Sherwood A.V."/>
            <person name="Lopez-Montes A."/>
            <person name="Asiedu R."/>
            <person name="Jamnadass R."/>
            <person name="Muchugi A."/>
            <person name="Goodstein D."/>
            <person name="Egesi C.N."/>
            <person name="Featherston J."/>
            <person name="Asfaw A."/>
            <person name="Simpson G.G."/>
            <person name="Dolezel J."/>
            <person name="Hendre P.S."/>
            <person name="Van Deynze A."/>
            <person name="Kumar P.L."/>
            <person name="Obidiegwu J.E."/>
            <person name="Bhattacharjee R."/>
            <person name="Rokhsar D.S."/>
        </authorList>
    </citation>
    <scope>NUCLEOTIDE SEQUENCE [LARGE SCALE GENOMIC DNA]</scope>
    <source>
        <strain evidence="2">cv. TDa95/00328</strain>
    </source>
</reference>
<dbReference type="EMBL" id="CM037018">
    <property type="protein sequence ID" value="KAH7675505.1"/>
    <property type="molecule type" value="Genomic_DNA"/>
</dbReference>
<gene>
    <name evidence="1" type="ORF">IHE45_08G139100</name>
</gene>
<organism evidence="1 2">
    <name type="scientific">Dioscorea alata</name>
    <name type="common">Purple yam</name>
    <dbReference type="NCBI Taxonomy" id="55571"/>
    <lineage>
        <taxon>Eukaryota</taxon>
        <taxon>Viridiplantae</taxon>
        <taxon>Streptophyta</taxon>
        <taxon>Embryophyta</taxon>
        <taxon>Tracheophyta</taxon>
        <taxon>Spermatophyta</taxon>
        <taxon>Magnoliopsida</taxon>
        <taxon>Liliopsida</taxon>
        <taxon>Dioscoreales</taxon>
        <taxon>Dioscoreaceae</taxon>
        <taxon>Dioscorea</taxon>
    </lineage>
</organism>
<protein>
    <submittedName>
        <fullName evidence="1">LuxT regulator helix hairpin domain-containing protein</fullName>
    </submittedName>
</protein>
<sequence>MIVERVITIEYLEPSMTQDLLLKFPDESAFGFDYSQSEIWSPLLPRGHHESLLEFSGSWTRKSSKGKLKKIKGMFIETKLNKKKKNKKRMSNMFIKNLDFSSSSSTPVKGWRRVLRAATNKFKGKKRSSLQRLLPTL</sequence>
<accession>A0ACB7VNF7</accession>
<name>A0ACB7VNF7_DIOAL</name>